<dbReference type="InterPro" id="IPR005380">
    <property type="entry name" value="XS_domain"/>
</dbReference>
<keyword evidence="4" id="KW-1185">Reference proteome</keyword>
<dbReference type="PANTHER" id="PTHR46619">
    <property type="entry name" value="RNA RECOGNITION MOTIF XS DOMAIN PROTEIN-RELATED"/>
    <property type="match status" value="1"/>
</dbReference>
<feature type="region of interest" description="Disordered" evidence="1">
    <location>
        <begin position="142"/>
        <end position="167"/>
    </location>
</feature>
<evidence type="ECO:0000259" key="2">
    <source>
        <dbReference type="Pfam" id="PF03468"/>
    </source>
</evidence>
<evidence type="ECO:0000256" key="1">
    <source>
        <dbReference type="SAM" id="MobiDB-lite"/>
    </source>
</evidence>
<dbReference type="OrthoDB" id="1915348at2759"/>
<dbReference type="Gene3D" id="3.30.70.2890">
    <property type="entry name" value="XS domain"/>
    <property type="match status" value="1"/>
</dbReference>
<organism evidence="3 4">
    <name type="scientific">Striga hermonthica</name>
    <name type="common">Purple witchweed</name>
    <name type="synonym">Buchnera hermonthica</name>
    <dbReference type="NCBI Taxonomy" id="68872"/>
    <lineage>
        <taxon>Eukaryota</taxon>
        <taxon>Viridiplantae</taxon>
        <taxon>Streptophyta</taxon>
        <taxon>Embryophyta</taxon>
        <taxon>Tracheophyta</taxon>
        <taxon>Spermatophyta</taxon>
        <taxon>Magnoliopsida</taxon>
        <taxon>eudicotyledons</taxon>
        <taxon>Gunneridae</taxon>
        <taxon>Pentapetalae</taxon>
        <taxon>asterids</taxon>
        <taxon>lamiids</taxon>
        <taxon>Lamiales</taxon>
        <taxon>Orobanchaceae</taxon>
        <taxon>Buchnereae</taxon>
        <taxon>Striga</taxon>
    </lineage>
</organism>
<sequence length="210" mass="23611">MHAYSSENEATLVDHLAFHKALCILMGWNYTIPPDNSRDYQNLSPNQAEANRDDLILWPPTVLIHNTITGKGRDGRLEGIGNKAMDSILRDLGFSSGKSMSLYSREGHMGMHTVKFSADESGLKEALRLSDYFEREKRGLKGWAHAQPSGPGNSKDDENNPNLIKLDPKTGEKRRVFYGHLATVADLDKVTYEIKKKVSIMSLCEFRKSK</sequence>
<reference evidence="3" key="1">
    <citation type="submission" date="2019-12" db="EMBL/GenBank/DDBJ databases">
        <authorList>
            <person name="Scholes J."/>
        </authorList>
    </citation>
    <scope>NUCLEOTIDE SEQUENCE</scope>
</reference>
<comment type="caution">
    <text evidence="3">The sequence shown here is derived from an EMBL/GenBank/DDBJ whole genome shotgun (WGS) entry which is preliminary data.</text>
</comment>
<dbReference type="EMBL" id="CACSLK010027837">
    <property type="protein sequence ID" value="CAA0832947.1"/>
    <property type="molecule type" value="Genomic_DNA"/>
</dbReference>
<dbReference type="GO" id="GO:0031047">
    <property type="term" value="P:regulatory ncRNA-mediated gene silencing"/>
    <property type="evidence" value="ECO:0007669"/>
    <property type="project" value="InterPro"/>
</dbReference>
<dbReference type="Pfam" id="PF03468">
    <property type="entry name" value="XS"/>
    <property type="match status" value="1"/>
</dbReference>
<dbReference type="AlphaFoldDB" id="A0A9N7RK40"/>
<feature type="domain" description="XS" evidence="2">
    <location>
        <begin position="53"/>
        <end position="188"/>
    </location>
</feature>
<gene>
    <name evidence="3" type="ORF">SHERM_28221</name>
</gene>
<dbReference type="InterPro" id="IPR038588">
    <property type="entry name" value="XS_domain_sf"/>
</dbReference>
<accession>A0A9N7RK40</accession>
<protein>
    <recommendedName>
        <fullName evidence="2">XS domain-containing protein</fullName>
    </recommendedName>
</protein>
<evidence type="ECO:0000313" key="4">
    <source>
        <dbReference type="Proteomes" id="UP001153555"/>
    </source>
</evidence>
<dbReference type="PANTHER" id="PTHR46619:SF3">
    <property type="entry name" value="RNA RECOGNITION MOTIF XS DOMAIN PROTEIN"/>
    <property type="match status" value="1"/>
</dbReference>
<name>A0A9N7RK40_STRHE</name>
<evidence type="ECO:0000313" key="3">
    <source>
        <dbReference type="EMBL" id="CAA0832947.1"/>
    </source>
</evidence>
<dbReference type="Proteomes" id="UP001153555">
    <property type="component" value="Unassembled WGS sequence"/>
</dbReference>
<proteinExistence type="predicted"/>